<proteinExistence type="predicted"/>
<dbReference type="AlphaFoldDB" id="A0A927B1N5"/>
<feature type="chain" id="PRO_5037164943" description="Outer membrane protein beta-barrel domain-containing protein" evidence="1">
    <location>
        <begin position="28"/>
        <end position="209"/>
    </location>
</feature>
<reference evidence="2" key="1">
    <citation type="submission" date="2020-09" db="EMBL/GenBank/DDBJ databases">
        <authorList>
            <person name="Kim M.K."/>
        </authorList>
    </citation>
    <scope>NUCLEOTIDE SEQUENCE</scope>
    <source>
        <strain evidence="2">BT704</strain>
    </source>
</reference>
<keyword evidence="1" id="KW-0732">Signal</keyword>
<keyword evidence="3" id="KW-1185">Reference proteome</keyword>
<gene>
    <name evidence="2" type="ORF">IC230_12810</name>
</gene>
<name>A0A927B1N5_9BACT</name>
<dbReference type="RefSeq" id="WP_191039425.1">
    <property type="nucleotide sequence ID" value="NZ_JACXAA010000004.1"/>
</dbReference>
<evidence type="ECO:0008006" key="4">
    <source>
        <dbReference type="Google" id="ProtNLM"/>
    </source>
</evidence>
<comment type="caution">
    <text evidence="2">The sequence shown here is derived from an EMBL/GenBank/DDBJ whole genome shotgun (WGS) entry which is preliminary data.</text>
</comment>
<accession>A0A927B1N5</accession>
<feature type="signal peptide" evidence="1">
    <location>
        <begin position="1"/>
        <end position="27"/>
    </location>
</feature>
<evidence type="ECO:0000256" key="1">
    <source>
        <dbReference type="SAM" id="SignalP"/>
    </source>
</evidence>
<organism evidence="2 3">
    <name type="scientific">Spirosoma validum</name>
    <dbReference type="NCBI Taxonomy" id="2771355"/>
    <lineage>
        <taxon>Bacteria</taxon>
        <taxon>Pseudomonadati</taxon>
        <taxon>Bacteroidota</taxon>
        <taxon>Cytophagia</taxon>
        <taxon>Cytophagales</taxon>
        <taxon>Cytophagaceae</taxon>
        <taxon>Spirosoma</taxon>
    </lineage>
</organism>
<dbReference type="EMBL" id="JACXAA010000004">
    <property type="protein sequence ID" value="MBD2753778.1"/>
    <property type="molecule type" value="Genomic_DNA"/>
</dbReference>
<protein>
    <recommendedName>
        <fullName evidence="4">Outer membrane protein beta-barrel domain-containing protein</fullName>
    </recommendedName>
</protein>
<evidence type="ECO:0000313" key="2">
    <source>
        <dbReference type="EMBL" id="MBD2753778.1"/>
    </source>
</evidence>
<evidence type="ECO:0000313" key="3">
    <source>
        <dbReference type="Proteomes" id="UP000653797"/>
    </source>
</evidence>
<dbReference type="Proteomes" id="UP000653797">
    <property type="component" value="Unassembled WGS sequence"/>
</dbReference>
<sequence>MNFKQRTAMVKKLMLFSLLFISRNLYAQYLKIDNGIAVSGFVNSQNLSLLKSRVSNYSVLVGSDYLEHKWYYLSSQIGYNSIGGKDQDVFIQNDKVIVTERRGYLHLNTTFRAYKRISGLSLLAGVGPYANVLLGSNRFDNELYSPYYDIKSFHVGGKGEIGVTQDINKFRIGLVGSYLMSLTPVAKTPYLSLNNNAFAISLTVGYLLH</sequence>